<evidence type="ECO:0000313" key="4">
    <source>
        <dbReference type="Proteomes" id="UP000327030"/>
    </source>
</evidence>
<evidence type="ECO:0000259" key="2">
    <source>
        <dbReference type="Pfam" id="PF01757"/>
    </source>
</evidence>
<proteinExistence type="predicted"/>
<keyword evidence="1" id="KW-0812">Transmembrane</keyword>
<feature type="transmembrane region" description="Helical" evidence="1">
    <location>
        <begin position="129"/>
        <end position="152"/>
    </location>
</feature>
<reference evidence="4" key="1">
    <citation type="submission" date="2019-08" db="EMBL/GenBank/DDBJ databases">
        <title>Complete Genome Sequence of the Polysaccharide-Degrading Rumen Bacterium Pseudobutyrivibrio xylanivorans MA3014.</title>
        <authorList>
            <person name="Palevich N."/>
            <person name="Maclean P.H."/>
            <person name="Kelly W.J."/>
            <person name="Leahy S.C."/>
            <person name="Rakonjac J."/>
            <person name="Attwood G.T."/>
        </authorList>
    </citation>
    <scope>NUCLEOTIDE SEQUENCE [LARGE SCALE GENOMIC DNA]</scope>
    <source>
        <strain evidence="4">MA3014</strain>
    </source>
</reference>
<feature type="transmembrane region" description="Helical" evidence="1">
    <location>
        <begin position="230"/>
        <end position="252"/>
    </location>
</feature>
<evidence type="ECO:0000313" key="3">
    <source>
        <dbReference type="EMBL" id="QFJ54494.1"/>
    </source>
</evidence>
<evidence type="ECO:0000256" key="1">
    <source>
        <dbReference type="SAM" id="Phobius"/>
    </source>
</evidence>
<dbReference type="InterPro" id="IPR002656">
    <property type="entry name" value="Acyl_transf_3_dom"/>
</dbReference>
<dbReference type="EMBL" id="CP043028">
    <property type="protein sequence ID" value="QFJ54494.1"/>
    <property type="molecule type" value="Genomic_DNA"/>
</dbReference>
<dbReference type="Proteomes" id="UP000327030">
    <property type="component" value="Chromosome 1"/>
</dbReference>
<feature type="transmembrane region" description="Helical" evidence="1">
    <location>
        <begin position="159"/>
        <end position="179"/>
    </location>
</feature>
<feature type="transmembrane region" description="Helical" evidence="1">
    <location>
        <begin position="304"/>
        <end position="322"/>
    </location>
</feature>
<feature type="transmembrane region" description="Helical" evidence="1">
    <location>
        <begin position="342"/>
        <end position="361"/>
    </location>
</feature>
<protein>
    <submittedName>
        <fullName evidence="3">DUF1624 domain-containing protein</fullName>
    </submittedName>
</protein>
<dbReference type="KEGG" id="pxv:FXF36_06285"/>
<keyword evidence="1" id="KW-1133">Transmembrane helix</keyword>
<name>A0A5P6VTG5_PSEXY</name>
<gene>
    <name evidence="3" type="ORF">FXF36_06285</name>
</gene>
<feature type="domain" description="Acyltransferase 3" evidence="2">
    <location>
        <begin position="23"/>
        <end position="357"/>
    </location>
</feature>
<feature type="transmembrane region" description="Helical" evidence="1">
    <location>
        <begin position="59"/>
        <end position="83"/>
    </location>
</feature>
<organism evidence="3 4">
    <name type="scientific">Pseudobutyrivibrio xylanivorans</name>
    <dbReference type="NCBI Taxonomy" id="185007"/>
    <lineage>
        <taxon>Bacteria</taxon>
        <taxon>Bacillati</taxon>
        <taxon>Bacillota</taxon>
        <taxon>Clostridia</taxon>
        <taxon>Lachnospirales</taxon>
        <taxon>Lachnospiraceae</taxon>
        <taxon>Pseudobutyrivibrio</taxon>
    </lineage>
</organism>
<dbReference type="GO" id="GO:0016747">
    <property type="term" value="F:acyltransferase activity, transferring groups other than amino-acyl groups"/>
    <property type="evidence" value="ECO:0007669"/>
    <property type="project" value="InterPro"/>
</dbReference>
<dbReference type="OrthoDB" id="2521581at2"/>
<accession>A0A5P6VTG5</accession>
<feature type="transmembrane region" description="Helical" evidence="1">
    <location>
        <begin position="272"/>
        <end position="292"/>
    </location>
</feature>
<dbReference type="Pfam" id="PF01757">
    <property type="entry name" value="Acyl_transf_3"/>
    <property type="match status" value="1"/>
</dbReference>
<feature type="transmembrane region" description="Helical" evidence="1">
    <location>
        <begin position="104"/>
        <end position="123"/>
    </location>
</feature>
<dbReference type="AlphaFoldDB" id="A0A5P6VTG5"/>
<sequence>MEENRLFGFTIGRDVVNIGRQKELDWAKAFTIIVMVIIHTYEQLSVIDAEEIPTDLFRIILEFLAGPLGAPVFMFAMGVGIVYSKNNQPTKMTRRGLLLVRNGYLLNFFKGTVPVLIAMALGVTAPITIVGSLFIVSILQFAGMAFLTIALMKRRKVSLPVMFIIAIVLSIAGAMLAKIDMSSSWLQYFFGLFFMTNDITTFPLFLWLYYPLLGMAFASLLRRVTDKGSFYFRILLTGITGTILVSVIYIFAGIDIKTMFMLSGRVFYAQTILHYIFTTFVIMIALPIYYGCSKYIRFAPIEKMVAYLGNNLPTIYIVQWIVIHYVQGIMTTLGIPWFEKPMIIPAGLVIVVVSVSITALWRKIRIGK</sequence>
<keyword evidence="1" id="KW-0472">Membrane</keyword>